<dbReference type="GeneID" id="78305521"/>
<dbReference type="EMBL" id="MAYG01000001">
    <property type="protein sequence ID" value="OCA73249.1"/>
    <property type="molecule type" value="Genomic_DNA"/>
</dbReference>
<evidence type="ECO:0000313" key="2">
    <source>
        <dbReference type="Proteomes" id="UP000093432"/>
    </source>
</evidence>
<sequence length="62" mass="6608">MTKSFLQTRNLNRTALKEIKGGGKVIVPNCYTLCGEAGGVVSGHPGVGDMCTPDRSLCCYCR</sequence>
<reference evidence="2" key="1">
    <citation type="submission" date="2016-07" db="EMBL/GenBank/DDBJ databases">
        <authorList>
            <person name="Florea S."/>
            <person name="Webb J.S."/>
            <person name="Jaromczyk J."/>
            <person name="Schardl C.L."/>
        </authorList>
    </citation>
    <scope>NUCLEOTIDE SEQUENCE [LARGE SCALE GENOMIC DNA]</scope>
    <source>
        <strain evidence="2">CC-VM-7</strain>
    </source>
</reference>
<gene>
    <name evidence="1" type="ORF">BBI00_02340</name>
</gene>
<evidence type="ECO:0000313" key="1">
    <source>
        <dbReference type="EMBL" id="OCA73249.1"/>
    </source>
</evidence>
<dbReference type="OrthoDB" id="1269077at2"/>
<protein>
    <recommendedName>
        <fullName evidence="3">Bacteriocin</fullName>
    </recommendedName>
</protein>
<proteinExistence type="predicted"/>
<comment type="caution">
    <text evidence="1">The sequence shown here is derived from an EMBL/GenBank/DDBJ whole genome shotgun (WGS) entry which is preliminary data.</text>
</comment>
<evidence type="ECO:0008006" key="3">
    <source>
        <dbReference type="Google" id="ProtNLM"/>
    </source>
</evidence>
<dbReference type="Proteomes" id="UP000093432">
    <property type="component" value="Unassembled WGS sequence"/>
</dbReference>
<name>A0A1B8ZNS3_9FLAO</name>
<organism evidence="1 2">
    <name type="scientific">Chryseobacterium arthrosphaerae</name>
    <dbReference type="NCBI Taxonomy" id="651561"/>
    <lineage>
        <taxon>Bacteria</taxon>
        <taxon>Pseudomonadati</taxon>
        <taxon>Bacteroidota</taxon>
        <taxon>Flavobacteriia</taxon>
        <taxon>Flavobacteriales</taxon>
        <taxon>Weeksellaceae</taxon>
        <taxon>Chryseobacterium group</taxon>
        <taxon>Chryseobacterium</taxon>
    </lineage>
</organism>
<dbReference type="RefSeq" id="WP_065397258.1">
    <property type="nucleotide sequence ID" value="NZ_CP064938.1"/>
</dbReference>
<dbReference type="AlphaFoldDB" id="A0A1B8ZNS3"/>
<dbReference type="STRING" id="651561.BBI00_02340"/>
<accession>A0A1B8ZNS3</accession>